<organism evidence="1 2">
    <name type="scientific">Botryobasidium botryosum (strain FD-172 SS1)</name>
    <dbReference type="NCBI Taxonomy" id="930990"/>
    <lineage>
        <taxon>Eukaryota</taxon>
        <taxon>Fungi</taxon>
        <taxon>Dikarya</taxon>
        <taxon>Basidiomycota</taxon>
        <taxon>Agaricomycotina</taxon>
        <taxon>Agaricomycetes</taxon>
        <taxon>Cantharellales</taxon>
        <taxon>Botryobasidiaceae</taxon>
        <taxon>Botryobasidium</taxon>
    </lineage>
</organism>
<protein>
    <submittedName>
        <fullName evidence="1">Uncharacterized protein</fullName>
    </submittedName>
</protein>
<accession>A0A067MTD1</accession>
<dbReference type="EMBL" id="KL198020">
    <property type="protein sequence ID" value="KDQ19013.1"/>
    <property type="molecule type" value="Genomic_DNA"/>
</dbReference>
<dbReference type="HOGENOM" id="CLU_1758529_0_0_1"/>
<dbReference type="AlphaFoldDB" id="A0A067MTD1"/>
<evidence type="ECO:0000313" key="1">
    <source>
        <dbReference type="EMBL" id="KDQ19013.1"/>
    </source>
</evidence>
<dbReference type="Proteomes" id="UP000027195">
    <property type="component" value="Unassembled WGS sequence"/>
</dbReference>
<dbReference type="InParanoid" id="A0A067MTD1"/>
<evidence type="ECO:0000313" key="2">
    <source>
        <dbReference type="Proteomes" id="UP000027195"/>
    </source>
</evidence>
<keyword evidence="2" id="KW-1185">Reference proteome</keyword>
<name>A0A067MTD1_BOTB1</name>
<reference evidence="2" key="1">
    <citation type="journal article" date="2014" name="Proc. Natl. Acad. Sci. U.S.A.">
        <title>Extensive sampling of basidiomycete genomes demonstrates inadequacy of the white-rot/brown-rot paradigm for wood decay fungi.</title>
        <authorList>
            <person name="Riley R."/>
            <person name="Salamov A.A."/>
            <person name="Brown D.W."/>
            <person name="Nagy L.G."/>
            <person name="Floudas D."/>
            <person name="Held B.W."/>
            <person name="Levasseur A."/>
            <person name="Lombard V."/>
            <person name="Morin E."/>
            <person name="Otillar R."/>
            <person name="Lindquist E.A."/>
            <person name="Sun H."/>
            <person name="LaButti K.M."/>
            <person name="Schmutz J."/>
            <person name="Jabbour D."/>
            <person name="Luo H."/>
            <person name="Baker S.E."/>
            <person name="Pisabarro A.G."/>
            <person name="Walton J.D."/>
            <person name="Blanchette R.A."/>
            <person name="Henrissat B."/>
            <person name="Martin F."/>
            <person name="Cullen D."/>
            <person name="Hibbett D.S."/>
            <person name="Grigoriev I.V."/>
        </authorList>
    </citation>
    <scope>NUCLEOTIDE SEQUENCE [LARGE SCALE GENOMIC DNA]</scope>
    <source>
        <strain evidence="2">FD-172 SS1</strain>
    </source>
</reference>
<gene>
    <name evidence="1" type="ORF">BOTBODRAFT_41955</name>
</gene>
<proteinExistence type="predicted"/>
<sequence length="148" mass="16876">MYCVHPVRKAIGIKTQHMLKRQKEQHGELKRAKGGMWVPVFVFLRVTSDGVCIRATSDNIGRMGIVRAGLLKDKKLIAVMEYASEPCTPGTKRHKEAVVYTRYTIIHGERCDREAVEERVHPVQHNDTGLRFKYKLENSQGLCTLDAQ</sequence>